<evidence type="ECO:0000256" key="1">
    <source>
        <dbReference type="ARBA" id="ARBA00023157"/>
    </source>
</evidence>
<dbReference type="GeneID" id="113218019"/>
<dbReference type="RefSeq" id="XP_026293945.1">
    <property type="nucleotide sequence ID" value="XM_026438160.2"/>
</dbReference>
<dbReference type="Pfam" id="PF20825">
    <property type="entry name" value="Saposin"/>
    <property type="match status" value="1"/>
</dbReference>
<keyword evidence="1" id="KW-1015">Disulfide bond</keyword>
<dbReference type="PROSITE" id="PS50015">
    <property type="entry name" value="SAP_B"/>
    <property type="match status" value="1"/>
</dbReference>
<evidence type="ECO:0000313" key="5">
    <source>
        <dbReference type="RefSeq" id="XP_026293945.1"/>
    </source>
</evidence>
<keyword evidence="5" id="KW-0378">Hydrolase</keyword>
<dbReference type="SUPFAM" id="SSF52266">
    <property type="entry name" value="SGNH hydrolase"/>
    <property type="match status" value="1"/>
</dbReference>
<proteinExistence type="predicted"/>
<dbReference type="InterPro" id="IPR008139">
    <property type="entry name" value="SaposinB_dom"/>
</dbReference>
<dbReference type="GO" id="GO:0050528">
    <property type="term" value="F:acyloxyacyl hydrolase activity"/>
    <property type="evidence" value="ECO:0007669"/>
    <property type="project" value="InterPro"/>
</dbReference>
<dbReference type="InterPro" id="IPR039676">
    <property type="entry name" value="AOAH"/>
</dbReference>
<dbReference type="Proteomes" id="UP000504606">
    <property type="component" value="Unplaced"/>
</dbReference>
<dbReference type="AlphaFoldDB" id="A0A6J1TQY2"/>
<gene>
    <name evidence="5" type="primary">LOC113218019</name>
</gene>
<evidence type="ECO:0000259" key="3">
    <source>
        <dbReference type="PROSITE" id="PS50015"/>
    </source>
</evidence>
<dbReference type="InterPro" id="IPR001087">
    <property type="entry name" value="GDSL"/>
</dbReference>
<dbReference type="Pfam" id="PF00657">
    <property type="entry name" value="Lipase_GDSL"/>
    <property type="match status" value="1"/>
</dbReference>
<dbReference type="PANTHER" id="PTHR15010">
    <property type="entry name" value="ACYLOXYACYL HYDROLASE"/>
    <property type="match status" value="1"/>
</dbReference>
<dbReference type="SMART" id="SM00741">
    <property type="entry name" value="SapB"/>
    <property type="match status" value="1"/>
</dbReference>
<dbReference type="GO" id="GO:0009104">
    <property type="term" value="P:lipopolysaccharide catabolic process"/>
    <property type="evidence" value="ECO:0007669"/>
    <property type="project" value="TreeGrafter"/>
</dbReference>
<dbReference type="InterPro" id="IPR011001">
    <property type="entry name" value="Saposin-like"/>
</dbReference>
<name>A0A6J1TQY2_FRAOC</name>
<dbReference type="OrthoDB" id="14839at2759"/>
<feature type="chain" id="PRO_5026742016" evidence="2">
    <location>
        <begin position="22"/>
        <end position="572"/>
    </location>
</feature>
<keyword evidence="4" id="KW-1185">Reference proteome</keyword>
<dbReference type="Gene3D" id="3.40.50.1110">
    <property type="entry name" value="SGNH hydrolase"/>
    <property type="match status" value="1"/>
</dbReference>
<feature type="domain" description="Saposin B-type" evidence="3">
    <location>
        <begin position="26"/>
        <end position="107"/>
    </location>
</feature>
<dbReference type="SUPFAM" id="SSF47862">
    <property type="entry name" value="Saposin"/>
    <property type="match status" value="1"/>
</dbReference>
<reference evidence="5" key="1">
    <citation type="submission" date="2025-08" db="UniProtKB">
        <authorList>
            <consortium name="RefSeq"/>
        </authorList>
    </citation>
    <scope>IDENTIFICATION</scope>
    <source>
        <tissue evidence="5">Whole organism</tissue>
    </source>
</reference>
<sequence>MKLFLYFCIALAVCTVPPTLSYGVNGGIECAACTIASGILGQVAEIHSSDILNITLHICDHLWPSTENACKKALQTLEPLLFLLIELQGKVTPDSFCYGINLCHQDPGEKVCHLYPSPSNNLLQSDVEHVRTRVKPIMEKWYGAGHNMDRNICELPGVRDLCSYLSTVWENMEPAFDFDGDKFSSSEKWRGSHWRGRDCFDVNSKIYPGRRPHYADVNFDTNCNGIWGLDKEAGIPWETKFCAASKSRGIVMFGDSVGAHFHFPAAWFNPNLISKDISLRNLTGVLLDEFDWPQYSFATGFKNITDPELIQGDVDSIYLRMRKRNLCNHRDYQNVCRNGATSFDLVKNVKNIARSLEDKPVTVLLGVFGNDVCNRFPDTLRNMTTTKQFYKNIVQVIQTLEKTLPANSHIVLIGLVNGTFIYDTLAERLHPLGEYHGNVKYKDVFNWFECMKISPCNGWLSDNKTIRDETTKRAVELSHVMKYIATSYVSKTVSLSYVQNPLTQVINSWTKKGGEVWQLFEPIDGFHPNQIAQPIITDILWKNLKSIAPESIGPINPFNTEIFNMFGDQGGH</sequence>
<feature type="signal peptide" evidence="2">
    <location>
        <begin position="1"/>
        <end position="21"/>
    </location>
</feature>
<accession>A0A6J1TQY2</accession>
<organism evidence="4 5">
    <name type="scientific">Frankliniella occidentalis</name>
    <name type="common">Western flower thrips</name>
    <name type="synonym">Euthrips occidentalis</name>
    <dbReference type="NCBI Taxonomy" id="133901"/>
    <lineage>
        <taxon>Eukaryota</taxon>
        <taxon>Metazoa</taxon>
        <taxon>Ecdysozoa</taxon>
        <taxon>Arthropoda</taxon>
        <taxon>Hexapoda</taxon>
        <taxon>Insecta</taxon>
        <taxon>Pterygota</taxon>
        <taxon>Neoptera</taxon>
        <taxon>Paraneoptera</taxon>
        <taxon>Thysanoptera</taxon>
        <taxon>Terebrantia</taxon>
        <taxon>Thripoidea</taxon>
        <taxon>Thripidae</taxon>
        <taxon>Frankliniella</taxon>
    </lineage>
</organism>
<keyword evidence="2" id="KW-0732">Signal</keyword>
<dbReference type="Gene3D" id="1.10.225.10">
    <property type="entry name" value="Saposin-like"/>
    <property type="match status" value="1"/>
</dbReference>
<evidence type="ECO:0000256" key="2">
    <source>
        <dbReference type="SAM" id="SignalP"/>
    </source>
</evidence>
<dbReference type="InterPro" id="IPR036514">
    <property type="entry name" value="SGNH_hydro_sf"/>
</dbReference>
<dbReference type="KEGG" id="foc:113218019"/>
<evidence type="ECO:0000313" key="4">
    <source>
        <dbReference type="Proteomes" id="UP000504606"/>
    </source>
</evidence>
<dbReference type="InterPro" id="IPR048593">
    <property type="entry name" value="AOAH_Saposin_N"/>
</dbReference>
<protein>
    <submittedName>
        <fullName evidence="5">Acyloxyacyl hydrolase</fullName>
    </submittedName>
</protein>
<dbReference type="GO" id="GO:0005509">
    <property type="term" value="F:calcium ion binding"/>
    <property type="evidence" value="ECO:0007669"/>
    <property type="project" value="TreeGrafter"/>
</dbReference>
<dbReference type="PANTHER" id="PTHR15010:SF0">
    <property type="entry name" value="ACYLOXYACYL HYDROLASE"/>
    <property type="match status" value="1"/>
</dbReference>